<dbReference type="Pfam" id="PF00590">
    <property type="entry name" value="TP_methylase"/>
    <property type="match status" value="1"/>
</dbReference>
<keyword evidence="4 7" id="KW-0808">Transferase</keyword>
<dbReference type="GO" id="GO:0008168">
    <property type="term" value="F:methyltransferase activity"/>
    <property type="evidence" value="ECO:0007669"/>
    <property type="project" value="UniProtKB-KW"/>
</dbReference>
<keyword evidence="5" id="KW-0949">S-adenosyl-L-methionine</keyword>
<proteinExistence type="predicted"/>
<reference evidence="7 8" key="1">
    <citation type="submission" date="2017-08" db="EMBL/GenBank/DDBJ databases">
        <title>Mechanisms for carbon and nitrogen cycling indicate functional differentiation within the Candidate Phyla Radiation.</title>
        <authorList>
            <person name="Danczak R.E."/>
            <person name="Johnston M.D."/>
            <person name="Kenah C."/>
            <person name="Slattery M."/>
            <person name="Wrighton K.C."/>
            <person name="Wilkins M.J."/>
        </authorList>
    </citation>
    <scope>NUCLEOTIDE SEQUENCE [LARGE SCALE GENOMIC DNA]</scope>
    <source>
        <strain evidence="7">Gr01-1014_85</strain>
    </source>
</reference>
<dbReference type="GO" id="GO:0032259">
    <property type="term" value="P:methylation"/>
    <property type="evidence" value="ECO:0007669"/>
    <property type="project" value="UniProtKB-KW"/>
</dbReference>
<feature type="domain" description="Tetrapyrrole methylase" evidence="6">
    <location>
        <begin position="13"/>
        <end position="228"/>
    </location>
</feature>
<organism evidence="7 8">
    <name type="scientific">Candidatus Berkelbacteria bacterium Gr01-1014_85</name>
    <dbReference type="NCBI Taxonomy" id="2017150"/>
    <lineage>
        <taxon>Bacteria</taxon>
        <taxon>Candidatus Berkelbacteria</taxon>
    </lineage>
</organism>
<sequence>MPRSPRHSQLGRFFIVATPIGNLADLTERAKQTLESVALIACEDTRQTGQLLHHLGFRTPLLHLDQRRQLTLAAKLYHDYLARGLDVALVSDAGTPAINDPGGQIVEALLKLARNDDERLEVVPIPGASALTAALSVAGVPAERLVFLGFLPKKKGRQTLLKQLASYPELGLTTIVCFESMQRIERTVADFQSIWPARYGPTANQNVQLIVLRELTKLHEEIWRGPLDTWQLTEHRAVKGEAVLILDCRNLT</sequence>
<dbReference type="GO" id="GO:0006364">
    <property type="term" value="P:rRNA processing"/>
    <property type="evidence" value="ECO:0007669"/>
    <property type="project" value="UniProtKB-KW"/>
</dbReference>
<accession>A0A554JCJ2</accession>
<dbReference type="Gene3D" id="3.40.1010.10">
    <property type="entry name" value="Cobalt-precorrin-4 Transmethylase, Domain 1"/>
    <property type="match status" value="1"/>
</dbReference>
<keyword evidence="3 7" id="KW-0489">Methyltransferase</keyword>
<dbReference type="InterPro" id="IPR014776">
    <property type="entry name" value="4pyrrole_Mease_sub2"/>
</dbReference>
<evidence type="ECO:0000256" key="3">
    <source>
        <dbReference type="ARBA" id="ARBA00022603"/>
    </source>
</evidence>
<evidence type="ECO:0000256" key="1">
    <source>
        <dbReference type="ARBA" id="ARBA00022490"/>
    </source>
</evidence>
<comment type="caution">
    <text evidence="7">The sequence shown here is derived from an EMBL/GenBank/DDBJ whole genome shotgun (WGS) entry which is preliminary data.</text>
</comment>
<dbReference type="InterPro" id="IPR035996">
    <property type="entry name" value="4pyrrol_Methylase_sf"/>
</dbReference>
<evidence type="ECO:0000259" key="6">
    <source>
        <dbReference type="Pfam" id="PF00590"/>
    </source>
</evidence>
<dbReference type="InterPro" id="IPR000878">
    <property type="entry name" value="4pyrrol_Mease"/>
</dbReference>
<evidence type="ECO:0000313" key="8">
    <source>
        <dbReference type="Proteomes" id="UP000316253"/>
    </source>
</evidence>
<dbReference type="InterPro" id="IPR008189">
    <property type="entry name" value="rRNA_ssu_MeTfrase_I"/>
</dbReference>
<protein>
    <submittedName>
        <fullName evidence="7">16S rRNA (Cytidine1402-2'-O)-methyltransferase</fullName>
    </submittedName>
</protein>
<evidence type="ECO:0000256" key="5">
    <source>
        <dbReference type="ARBA" id="ARBA00022691"/>
    </source>
</evidence>
<evidence type="ECO:0000313" key="7">
    <source>
        <dbReference type="EMBL" id="TSC66021.1"/>
    </source>
</evidence>
<dbReference type="InterPro" id="IPR018063">
    <property type="entry name" value="SAM_MeTrfase_RsmI_CS"/>
</dbReference>
<dbReference type="SUPFAM" id="SSF53790">
    <property type="entry name" value="Tetrapyrrole methylase"/>
    <property type="match status" value="1"/>
</dbReference>
<dbReference type="PANTHER" id="PTHR46111:SF1">
    <property type="entry name" value="RIBOSOMAL RNA SMALL SUBUNIT METHYLTRANSFERASE I"/>
    <property type="match status" value="1"/>
</dbReference>
<dbReference type="Gene3D" id="3.30.950.10">
    <property type="entry name" value="Methyltransferase, Cobalt-precorrin-4 Transmethylase, Domain 2"/>
    <property type="match status" value="1"/>
</dbReference>
<keyword evidence="2" id="KW-0698">rRNA processing</keyword>
<keyword evidence="1" id="KW-0963">Cytoplasm</keyword>
<dbReference type="PANTHER" id="PTHR46111">
    <property type="entry name" value="RIBOSOMAL RNA SMALL SUBUNIT METHYLTRANSFERASE I"/>
    <property type="match status" value="1"/>
</dbReference>
<dbReference type="CDD" id="cd11648">
    <property type="entry name" value="RsmI"/>
    <property type="match status" value="1"/>
</dbReference>
<dbReference type="EMBL" id="VMFD01000018">
    <property type="protein sequence ID" value="TSC66021.1"/>
    <property type="molecule type" value="Genomic_DNA"/>
</dbReference>
<dbReference type="NCBIfam" id="TIGR00096">
    <property type="entry name" value="16S rRNA (cytidine(1402)-2'-O)-methyltransferase"/>
    <property type="match status" value="1"/>
</dbReference>
<dbReference type="PIRSF" id="PIRSF005917">
    <property type="entry name" value="MTase_YraL"/>
    <property type="match status" value="1"/>
</dbReference>
<name>A0A554JCJ2_9BACT</name>
<dbReference type="PROSITE" id="PS01296">
    <property type="entry name" value="RSMI"/>
    <property type="match status" value="1"/>
</dbReference>
<gene>
    <name evidence="7" type="ORF">CEO22_257</name>
</gene>
<evidence type="ECO:0000256" key="2">
    <source>
        <dbReference type="ARBA" id="ARBA00022552"/>
    </source>
</evidence>
<evidence type="ECO:0000256" key="4">
    <source>
        <dbReference type="ARBA" id="ARBA00022679"/>
    </source>
</evidence>
<dbReference type="InterPro" id="IPR014777">
    <property type="entry name" value="4pyrrole_Mease_sub1"/>
</dbReference>
<dbReference type="Proteomes" id="UP000316253">
    <property type="component" value="Unassembled WGS sequence"/>
</dbReference>
<dbReference type="AlphaFoldDB" id="A0A554JCJ2"/>